<accession>A0AC35TUC8</accession>
<evidence type="ECO:0000313" key="1">
    <source>
        <dbReference type="Proteomes" id="UP000095286"/>
    </source>
</evidence>
<organism evidence="1 2">
    <name type="scientific">Rhabditophanes sp. KR3021</name>
    <dbReference type="NCBI Taxonomy" id="114890"/>
    <lineage>
        <taxon>Eukaryota</taxon>
        <taxon>Metazoa</taxon>
        <taxon>Ecdysozoa</taxon>
        <taxon>Nematoda</taxon>
        <taxon>Chromadorea</taxon>
        <taxon>Rhabditida</taxon>
        <taxon>Tylenchina</taxon>
        <taxon>Panagrolaimomorpha</taxon>
        <taxon>Strongyloidoidea</taxon>
        <taxon>Alloionematidae</taxon>
        <taxon>Rhabditophanes</taxon>
    </lineage>
</organism>
<name>A0AC35TUC8_9BILA</name>
<dbReference type="Proteomes" id="UP000095286">
    <property type="component" value="Unplaced"/>
</dbReference>
<sequence length="445" mass="52061">MVVYEIPQVLKRLTLIIGKLFYDPQSFLALQFMVSRTIIQEEELRKAMRTDSKNLKVFLQHLKDDKVIKEKFTTGEENNRAKKIYFYFINYRTLLNVTKYKLDHIRQKLEGKEKNDANKAMYKCTRCLTDFETMDIAKLINNATGSLICYICLAEVEIMDFEEKKDDNSSAKSMAHFNSQMSEIFEMILGLENITFDPSLLDPPIPDLIKEEVEEVDKQKVVSVGAKFFSKEDKTRTAMYENGIHVTFAGKDSINQVAKKVAVPWLQNNTIEADYDRFGNNDALMLNETSEASEVSAVKNEKLDTKEYLRKVLGEDEAPVEVRKMTHATEKLLGDEPSLQLEYDKIHEKRKQALDNFQYMSDTEEENDEPIVEGFKIKLEYDIETKRIRKEVNFIINVENDSRFINSLNVAQIKYLRARHPEAYSQFRNLKRKYHQEYIFLKSEK</sequence>
<proteinExistence type="predicted"/>
<dbReference type="WBParaSite" id="RSKR_0000442500.1">
    <property type="protein sequence ID" value="RSKR_0000442500.1"/>
    <property type="gene ID" value="RSKR_0000442500"/>
</dbReference>
<protein>
    <submittedName>
        <fullName evidence="2">TFIIE domain-containing protein</fullName>
    </submittedName>
</protein>
<reference evidence="2" key="1">
    <citation type="submission" date="2016-11" db="UniProtKB">
        <authorList>
            <consortium name="WormBaseParasite"/>
        </authorList>
    </citation>
    <scope>IDENTIFICATION</scope>
    <source>
        <strain evidence="2">KR3021</strain>
    </source>
</reference>
<evidence type="ECO:0000313" key="2">
    <source>
        <dbReference type="WBParaSite" id="RSKR_0000442500.1"/>
    </source>
</evidence>